<feature type="region of interest" description="Disordered" evidence="1">
    <location>
        <begin position="66"/>
        <end position="87"/>
    </location>
</feature>
<name>A0A6N8TGL3_SHIZO</name>
<accession>A0A6N8TGL3</accession>
<evidence type="ECO:0000256" key="1">
    <source>
        <dbReference type="SAM" id="MobiDB-lite"/>
    </source>
</evidence>
<evidence type="ECO:0000313" key="3">
    <source>
        <dbReference type="Proteomes" id="UP000440304"/>
    </source>
</evidence>
<organism evidence="2 3">
    <name type="scientific">Shinella zoogloeoides</name>
    <name type="common">Crabtreella saccharophila</name>
    <dbReference type="NCBI Taxonomy" id="352475"/>
    <lineage>
        <taxon>Bacteria</taxon>
        <taxon>Pseudomonadati</taxon>
        <taxon>Pseudomonadota</taxon>
        <taxon>Alphaproteobacteria</taxon>
        <taxon>Hyphomicrobiales</taxon>
        <taxon>Rhizobiaceae</taxon>
        <taxon>Shinella</taxon>
    </lineage>
</organism>
<reference evidence="2 3" key="1">
    <citation type="submission" date="2019-12" db="EMBL/GenBank/DDBJ databases">
        <title>Shinella granuli gen. nov., sp. nov., and proposal of the reclassification of Zoogloea ramigera ATCC 19623 as Shinella zoogloeoides sp. nov.</title>
        <authorList>
            <person name="Gao J."/>
        </authorList>
    </citation>
    <scope>NUCLEOTIDE SEQUENCE [LARGE SCALE GENOMIC DNA]</scope>
    <source>
        <strain evidence="2 3">DSM 287</strain>
    </source>
</reference>
<dbReference type="EMBL" id="WUML01000005">
    <property type="protein sequence ID" value="MXO00324.1"/>
    <property type="molecule type" value="Genomic_DNA"/>
</dbReference>
<protein>
    <submittedName>
        <fullName evidence="2">DUF2934 domain-containing protein</fullName>
    </submittedName>
</protein>
<sequence>MTDARMEWISKRAYSLWEEAGHPHGHDIEHWAQAVREREEFERVALPADARPARTKKPLIDIALGRGGKADAGARAKAPKAAESKPI</sequence>
<dbReference type="Proteomes" id="UP000440304">
    <property type="component" value="Unassembled WGS sequence"/>
</dbReference>
<dbReference type="InterPro" id="IPR021327">
    <property type="entry name" value="DUF2934"/>
</dbReference>
<comment type="caution">
    <text evidence="2">The sequence shown here is derived from an EMBL/GenBank/DDBJ whole genome shotgun (WGS) entry which is preliminary data.</text>
</comment>
<dbReference type="Pfam" id="PF11154">
    <property type="entry name" value="DUF2934"/>
    <property type="match status" value="1"/>
</dbReference>
<dbReference type="AlphaFoldDB" id="A0A6N8TGL3"/>
<proteinExistence type="predicted"/>
<dbReference type="OrthoDB" id="9811127at2"/>
<gene>
    <name evidence="2" type="ORF">GR156_08435</name>
</gene>
<evidence type="ECO:0000313" key="2">
    <source>
        <dbReference type="EMBL" id="MXO00324.1"/>
    </source>
</evidence>
<feature type="compositionally biased region" description="Basic and acidic residues" evidence="1">
    <location>
        <begin position="68"/>
        <end position="87"/>
    </location>
</feature>